<dbReference type="AlphaFoldDB" id="A0A7J8YVU0"/>
<organism evidence="1 2">
    <name type="scientific">Gossypium aridum</name>
    <name type="common">American cotton</name>
    <name type="synonym">Erioxylum aridum</name>
    <dbReference type="NCBI Taxonomy" id="34290"/>
    <lineage>
        <taxon>Eukaryota</taxon>
        <taxon>Viridiplantae</taxon>
        <taxon>Streptophyta</taxon>
        <taxon>Embryophyta</taxon>
        <taxon>Tracheophyta</taxon>
        <taxon>Spermatophyta</taxon>
        <taxon>Magnoliopsida</taxon>
        <taxon>eudicotyledons</taxon>
        <taxon>Gunneridae</taxon>
        <taxon>Pentapetalae</taxon>
        <taxon>rosids</taxon>
        <taxon>malvids</taxon>
        <taxon>Malvales</taxon>
        <taxon>Malvaceae</taxon>
        <taxon>Malvoideae</taxon>
        <taxon>Gossypium</taxon>
    </lineage>
</organism>
<accession>A0A7J8YVU0</accession>
<proteinExistence type="predicted"/>
<evidence type="ECO:0000313" key="2">
    <source>
        <dbReference type="Proteomes" id="UP000593577"/>
    </source>
</evidence>
<sequence length="63" mass="7005">MPIILKIAEIVTGAMPEKRRDKVHIQWILVLQLGVDLQHAGAGDIVKASMKGSRTGWMSMSKY</sequence>
<protein>
    <submittedName>
        <fullName evidence="1">Uncharacterized protein</fullName>
    </submittedName>
</protein>
<dbReference type="Proteomes" id="UP000593577">
    <property type="component" value="Unassembled WGS sequence"/>
</dbReference>
<reference evidence="1 2" key="1">
    <citation type="journal article" date="2019" name="Genome Biol. Evol.">
        <title>Insights into the evolution of the New World diploid cottons (Gossypium, subgenus Houzingenia) based on genome sequencing.</title>
        <authorList>
            <person name="Grover C.E."/>
            <person name="Arick M.A. 2nd"/>
            <person name="Thrash A."/>
            <person name="Conover J.L."/>
            <person name="Sanders W.S."/>
            <person name="Peterson D.G."/>
            <person name="Frelichowski J.E."/>
            <person name="Scheffler J.A."/>
            <person name="Scheffler B.E."/>
            <person name="Wendel J.F."/>
        </authorList>
    </citation>
    <scope>NUCLEOTIDE SEQUENCE [LARGE SCALE GENOMIC DNA]</scope>
    <source>
        <strain evidence="1">185</strain>
        <tissue evidence="1">Leaf</tissue>
    </source>
</reference>
<comment type="caution">
    <text evidence="1">The sequence shown here is derived from an EMBL/GenBank/DDBJ whole genome shotgun (WGS) entry which is preliminary data.</text>
</comment>
<dbReference type="EMBL" id="JABFAA010355443">
    <property type="protein sequence ID" value="MBA0703139.1"/>
    <property type="molecule type" value="Genomic_DNA"/>
</dbReference>
<gene>
    <name evidence="1" type="ORF">Goari_022129</name>
</gene>
<evidence type="ECO:0000313" key="1">
    <source>
        <dbReference type="EMBL" id="MBA0703139.1"/>
    </source>
</evidence>
<keyword evidence="2" id="KW-1185">Reference proteome</keyword>
<name>A0A7J8YVU0_GOSAI</name>